<keyword evidence="2" id="KW-0442">Lipid degradation</keyword>
<dbReference type="Proteomes" id="UP000242146">
    <property type="component" value="Unassembled WGS sequence"/>
</dbReference>
<comment type="similarity">
    <text evidence="4">Belongs to the phospholipase D family. MitoPLD/Zucchini subfamily.</text>
</comment>
<evidence type="ECO:0000256" key="2">
    <source>
        <dbReference type="ARBA" id="ARBA00022963"/>
    </source>
</evidence>
<proteinExistence type="inferred from homology"/>
<evidence type="ECO:0000313" key="8">
    <source>
        <dbReference type="EMBL" id="ORX52407.1"/>
    </source>
</evidence>
<protein>
    <recommendedName>
        <fullName evidence="5">Mitochondrial cardiolipin hydrolase</fullName>
    </recommendedName>
</protein>
<keyword evidence="9" id="KW-1185">Reference proteome</keyword>
<organism evidence="8 9">
    <name type="scientific">Hesseltinella vesiculosa</name>
    <dbReference type="NCBI Taxonomy" id="101127"/>
    <lineage>
        <taxon>Eukaryota</taxon>
        <taxon>Fungi</taxon>
        <taxon>Fungi incertae sedis</taxon>
        <taxon>Mucoromycota</taxon>
        <taxon>Mucoromycotina</taxon>
        <taxon>Mucoromycetes</taxon>
        <taxon>Mucorales</taxon>
        <taxon>Cunninghamellaceae</taxon>
        <taxon>Hesseltinella</taxon>
    </lineage>
</organism>
<dbReference type="GO" id="GO:0016891">
    <property type="term" value="F:RNA endonuclease activity producing 5'-phosphomonoesters, hydrolytic mechanism"/>
    <property type="evidence" value="ECO:0007669"/>
    <property type="project" value="TreeGrafter"/>
</dbReference>
<dbReference type="Gene3D" id="3.30.870.10">
    <property type="entry name" value="Endonuclease Chain A"/>
    <property type="match status" value="1"/>
</dbReference>
<dbReference type="Pfam" id="PF13091">
    <property type="entry name" value="PLDc_2"/>
    <property type="match status" value="1"/>
</dbReference>
<sequence length="379" mass="42827">MTKSEQLPWSHDTELNLSDFLKKSMSVASTIMENEQVRQQASKHLGSLIQLRQRDRPVTEDVGVFNRLFKAAEQQMADAQDKKVLSLLKAQVATFIGASFDAPEFTQAKDEAKDDDEENEPRLSWATVANQGKRLDENERPDDPFGPERAEFDHHHKMAADYNTYDRGDDEDDQQAPQEEEDNAPRERGMGGRPGQGQWAPAKRRYRRNEYRRPNASNSAFHPTPLGPLPAGTYCIPAFFPNEESYDLFHAALSSAKKTLHVAIFSLTDNKTANALIDAKERGVDVKVVADDGQLDAKGSDVVRLRDDYNIPIKIDDNAQFMHNKFAVIDDSIVITGSFNWSIGARYHNKENILITNIASVAEAYSKEFQHLWQILYDA</sequence>
<dbReference type="SMART" id="SM00155">
    <property type="entry name" value="PLDc"/>
    <property type="match status" value="1"/>
</dbReference>
<dbReference type="PANTHER" id="PTHR43856:SF1">
    <property type="entry name" value="MITOCHONDRIAL CARDIOLIPIN HYDROLASE"/>
    <property type="match status" value="1"/>
</dbReference>
<evidence type="ECO:0000256" key="3">
    <source>
        <dbReference type="ARBA" id="ARBA00023098"/>
    </source>
</evidence>
<dbReference type="PROSITE" id="PS50035">
    <property type="entry name" value="PLD"/>
    <property type="match status" value="1"/>
</dbReference>
<name>A0A1X2GG59_9FUNG</name>
<evidence type="ECO:0000256" key="6">
    <source>
        <dbReference type="SAM" id="MobiDB-lite"/>
    </source>
</evidence>
<dbReference type="SUPFAM" id="SSF56024">
    <property type="entry name" value="Phospholipase D/nuclease"/>
    <property type="match status" value="1"/>
</dbReference>
<evidence type="ECO:0000313" key="9">
    <source>
        <dbReference type="Proteomes" id="UP000242146"/>
    </source>
</evidence>
<dbReference type="STRING" id="101127.A0A1X2GG59"/>
<accession>A0A1X2GG59</accession>
<evidence type="ECO:0000256" key="4">
    <source>
        <dbReference type="ARBA" id="ARBA00038012"/>
    </source>
</evidence>
<dbReference type="AlphaFoldDB" id="A0A1X2GG59"/>
<keyword evidence="1" id="KW-0378">Hydrolase</keyword>
<reference evidence="8 9" key="1">
    <citation type="submission" date="2016-07" db="EMBL/GenBank/DDBJ databases">
        <title>Pervasive Adenine N6-methylation of Active Genes in Fungi.</title>
        <authorList>
            <consortium name="DOE Joint Genome Institute"/>
            <person name="Mondo S.J."/>
            <person name="Dannebaum R.O."/>
            <person name="Kuo R.C."/>
            <person name="Labutti K."/>
            <person name="Haridas S."/>
            <person name="Kuo A."/>
            <person name="Salamov A."/>
            <person name="Ahrendt S.R."/>
            <person name="Lipzen A."/>
            <person name="Sullivan W."/>
            <person name="Andreopoulos W.B."/>
            <person name="Clum A."/>
            <person name="Lindquist E."/>
            <person name="Daum C."/>
            <person name="Ramamoorthy G.K."/>
            <person name="Gryganskyi A."/>
            <person name="Culley D."/>
            <person name="Magnuson J.K."/>
            <person name="James T.Y."/>
            <person name="O'Malley M.A."/>
            <person name="Stajich J.E."/>
            <person name="Spatafora J.W."/>
            <person name="Visel A."/>
            <person name="Grigoriev I.V."/>
        </authorList>
    </citation>
    <scope>NUCLEOTIDE SEQUENCE [LARGE SCALE GENOMIC DNA]</scope>
    <source>
        <strain evidence="8 9">NRRL 3301</strain>
    </source>
</reference>
<feature type="compositionally biased region" description="Acidic residues" evidence="6">
    <location>
        <begin position="168"/>
        <end position="182"/>
    </location>
</feature>
<dbReference type="EMBL" id="MCGT01000018">
    <property type="protein sequence ID" value="ORX52407.1"/>
    <property type="molecule type" value="Genomic_DNA"/>
</dbReference>
<keyword evidence="3" id="KW-0443">Lipid metabolism</keyword>
<dbReference type="OrthoDB" id="5205528at2759"/>
<evidence type="ECO:0000259" key="7">
    <source>
        <dbReference type="PROSITE" id="PS50035"/>
    </source>
</evidence>
<evidence type="ECO:0000256" key="5">
    <source>
        <dbReference type="ARBA" id="ARBA00040549"/>
    </source>
</evidence>
<dbReference type="InterPro" id="IPR025202">
    <property type="entry name" value="PLD-like_dom"/>
</dbReference>
<feature type="domain" description="PLD phosphodiesterase" evidence="7">
    <location>
        <begin position="318"/>
        <end position="345"/>
    </location>
</feature>
<comment type="caution">
    <text evidence="8">The sequence shown here is derived from an EMBL/GenBank/DDBJ whole genome shotgun (WGS) entry which is preliminary data.</text>
</comment>
<dbReference type="InterPro" id="IPR001736">
    <property type="entry name" value="PLipase_D/transphosphatidylase"/>
</dbReference>
<gene>
    <name evidence="8" type="ORF">DM01DRAFT_1384102</name>
</gene>
<feature type="compositionally biased region" description="Basic and acidic residues" evidence="6">
    <location>
        <begin position="133"/>
        <end position="154"/>
    </location>
</feature>
<dbReference type="InterPro" id="IPR051406">
    <property type="entry name" value="PLD_domain"/>
</dbReference>
<evidence type="ECO:0000256" key="1">
    <source>
        <dbReference type="ARBA" id="ARBA00022801"/>
    </source>
</evidence>
<dbReference type="GO" id="GO:0016042">
    <property type="term" value="P:lipid catabolic process"/>
    <property type="evidence" value="ECO:0007669"/>
    <property type="project" value="UniProtKB-KW"/>
</dbReference>
<feature type="region of interest" description="Disordered" evidence="6">
    <location>
        <begin position="108"/>
        <end position="205"/>
    </location>
</feature>
<dbReference type="PANTHER" id="PTHR43856">
    <property type="entry name" value="CARDIOLIPIN HYDROLASE"/>
    <property type="match status" value="1"/>
</dbReference>